<sequence>MQIKLKRSVLRPWQKDDAKSLAENANSKAVWDNVRDYFPHPYTLKDAEEWIAKNEGVDPPTNMAIVVDGYAVGGIGIFLKEDTSRINAEIGYWLGESFWNRNIMSEAVDAFVDYAFDNFNIIRIYAEVFERNQASMKVLEKAGFIHEAILRFSVIKNHEIMDSYVYSILKN</sequence>
<proteinExistence type="predicted"/>
<feature type="domain" description="N-acetyltransferase" evidence="1">
    <location>
        <begin position="16"/>
        <end position="166"/>
    </location>
</feature>
<dbReference type="InterPro" id="IPR000182">
    <property type="entry name" value="GNAT_dom"/>
</dbReference>
<evidence type="ECO:0000259" key="1">
    <source>
        <dbReference type="PROSITE" id="PS51186"/>
    </source>
</evidence>
<protein>
    <submittedName>
        <fullName evidence="2">GNAT family N-acetyltransferase</fullName>
    </submittedName>
</protein>
<dbReference type="Proteomes" id="UP001155182">
    <property type="component" value="Unassembled WGS sequence"/>
</dbReference>
<accession>A0A9X2F724</accession>
<dbReference type="SUPFAM" id="SSF55729">
    <property type="entry name" value="Acyl-CoA N-acyltransferases (Nat)"/>
    <property type="match status" value="1"/>
</dbReference>
<dbReference type="PANTHER" id="PTHR43328:SF1">
    <property type="entry name" value="N-ACETYLTRANSFERASE DOMAIN-CONTAINING PROTEIN"/>
    <property type="match status" value="1"/>
</dbReference>
<dbReference type="GO" id="GO:0016747">
    <property type="term" value="F:acyltransferase activity, transferring groups other than amino-acyl groups"/>
    <property type="evidence" value="ECO:0007669"/>
    <property type="project" value="InterPro"/>
</dbReference>
<dbReference type="PROSITE" id="PS51186">
    <property type="entry name" value="GNAT"/>
    <property type="match status" value="1"/>
</dbReference>
<gene>
    <name evidence="2" type="ORF">NF867_09075</name>
</gene>
<comment type="caution">
    <text evidence="2">The sequence shown here is derived from an EMBL/GenBank/DDBJ whole genome shotgun (WGS) entry which is preliminary data.</text>
</comment>
<dbReference type="Pfam" id="PF13302">
    <property type="entry name" value="Acetyltransf_3"/>
    <property type="match status" value="1"/>
</dbReference>
<dbReference type="InterPro" id="IPR016181">
    <property type="entry name" value="Acyl_CoA_acyltransferase"/>
</dbReference>
<dbReference type="Gene3D" id="3.40.630.30">
    <property type="match status" value="1"/>
</dbReference>
<evidence type="ECO:0000313" key="2">
    <source>
        <dbReference type="EMBL" id="MCO4293013.1"/>
    </source>
</evidence>
<keyword evidence="3" id="KW-1185">Reference proteome</keyword>
<dbReference type="PANTHER" id="PTHR43328">
    <property type="entry name" value="ACETYLTRANSFERASE-RELATED"/>
    <property type="match status" value="1"/>
</dbReference>
<dbReference type="EMBL" id="JAMWYS010000028">
    <property type="protein sequence ID" value="MCO4293013.1"/>
    <property type="molecule type" value="Genomic_DNA"/>
</dbReference>
<organism evidence="2 3">
    <name type="scientific">Solitalea agri</name>
    <dbReference type="NCBI Taxonomy" id="2953739"/>
    <lineage>
        <taxon>Bacteria</taxon>
        <taxon>Pseudomonadati</taxon>
        <taxon>Bacteroidota</taxon>
        <taxon>Sphingobacteriia</taxon>
        <taxon>Sphingobacteriales</taxon>
        <taxon>Sphingobacteriaceae</taxon>
        <taxon>Solitalea</taxon>
    </lineage>
</organism>
<dbReference type="AlphaFoldDB" id="A0A9X2F724"/>
<evidence type="ECO:0000313" key="3">
    <source>
        <dbReference type="Proteomes" id="UP001155182"/>
    </source>
</evidence>
<dbReference type="RefSeq" id="WP_252587504.1">
    <property type="nucleotide sequence ID" value="NZ_JAMWYS010000028.1"/>
</dbReference>
<reference evidence="2" key="1">
    <citation type="submission" date="2022-06" db="EMBL/GenBank/DDBJ databases">
        <title>Solitalea sp. MAHUQ-68 isolated from rhizospheric soil.</title>
        <authorList>
            <person name="Huq M.A."/>
        </authorList>
    </citation>
    <scope>NUCLEOTIDE SEQUENCE</scope>
    <source>
        <strain evidence="2">MAHUQ-68</strain>
    </source>
</reference>
<name>A0A9X2F724_9SPHI</name>